<feature type="domain" description="Homeobox" evidence="10">
    <location>
        <begin position="152"/>
        <end position="212"/>
    </location>
</feature>
<evidence type="ECO:0000313" key="13">
    <source>
        <dbReference type="Proteomes" id="UP000030764"/>
    </source>
</evidence>
<evidence type="ECO:0000256" key="5">
    <source>
        <dbReference type="ARBA" id="ARBA00023155"/>
    </source>
</evidence>
<dbReference type="PROSITE" id="PS50071">
    <property type="entry name" value="HOMEOBOX_2"/>
    <property type="match status" value="1"/>
</dbReference>
<reference evidence="12 13" key="1">
    <citation type="journal article" date="2014" name="Nat. Genet.">
        <title>Genome and transcriptome of the porcine whipworm Trichuris suis.</title>
        <authorList>
            <person name="Jex A.R."/>
            <person name="Nejsum P."/>
            <person name="Schwarz E.M."/>
            <person name="Hu L."/>
            <person name="Young N.D."/>
            <person name="Hall R.S."/>
            <person name="Korhonen P.K."/>
            <person name="Liao S."/>
            <person name="Thamsborg S."/>
            <person name="Xia J."/>
            <person name="Xu P."/>
            <person name="Wang S."/>
            <person name="Scheerlinck J.P."/>
            <person name="Hofmann A."/>
            <person name="Sternberg P.W."/>
            <person name="Wang J."/>
            <person name="Gasser R.B."/>
        </authorList>
    </citation>
    <scope>NUCLEOTIDE SEQUENCE [LARGE SCALE GENOMIC DNA]</scope>
    <source>
        <strain evidence="12">DCEP-RM93F</strain>
        <strain evidence="11">DCEP-RM93M</strain>
    </source>
</reference>
<dbReference type="GO" id="GO:0009653">
    <property type="term" value="P:anatomical structure morphogenesis"/>
    <property type="evidence" value="ECO:0007669"/>
    <property type="project" value="TreeGrafter"/>
</dbReference>
<evidence type="ECO:0000256" key="1">
    <source>
        <dbReference type="ARBA" id="ARBA00004123"/>
    </source>
</evidence>
<dbReference type="SUPFAM" id="SSF46689">
    <property type="entry name" value="Homeodomain-like"/>
    <property type="match status" value="1"/>
</dbReference>
<dbReference type="GO" id="GO:0030182">
    <property type="term" value="P:neuron differentiation"/>
    <property type="evidence" value="ECO:0007669"/>
    <property type="project" value="UniProtKB-ARBA"/>
</dbReference>
<keyword evidence="6 7" id="KW-0539">Nucleus</keyword>
<evidence type="ECO:0000256" key="3">
    <source>
        <dbReference type="ARBA" id="ARBA00022473"/>
    </source>
</evidence>
<comment type="subcellular location">
    <subcellularLocation>
        <location evidence="1 7 8">Nucleus</location>
    </subcellularLocation>
</comment>
<dbReference type="PANTHER" id="PTHR45882">
    <property type="entry name" value="PITUITARY HOMEOBOX HOMOLOG PTX1"/>
    <property type="match status" value="1"/>
</dbReference>
<feature type="DNA-binding region" description="Homeobox" evidence="7">
    <location>
        <begin position="154"/>
        <end position="213"/>
    </location>
</feature>
<dbReference type="SMART" id="SM00389">
    <property type="entry name" value="HOX"/>
    <property type="match status" value="1"/>
</dbReference>
<evidence type="ECO:0000256" key="8">
    <source>
        <dbReference type="RuleBase" id="RU000682"/>
    </source>
</evidence>
<evidence type="ECO:0000256" key="6">
    <source>
        <dbReference type="ARBA" id="ARBA00023242"/>
    </source>
</evidence>
<accession>A0A085NKJ7</accession>
<evidence type="ECO:0000256" key="9">
    <source>
        <dbReference type="SAM" id="MobiDB-lite"/>
    </source>
</evidence>
<dbReference type="Proteomes" id="UP000030758">
    <property type="component" value="Unassembled WGS sequence"/>
</dbReference>
<evidence type="ECO:0000256" key="4">
    <source>
        <dbReference type="ARBA" id="ARBA00023125"/>
    </source>
</evidence>
<dbReference type="Pfam" id="PF00046">
    <property type="entry name" value="Homeodomain"/>
    <property type="match status" value="1"/>
</dbReference>
<dbReference type="InterPro" id="IPR001356">
    <property type="entry name" value="HD"/>
</dbReference>
<dbReference type="InterPro" id="IPR009057">
    <property type="entry name" value="Homeodomain-like_sf"/>
</dbReference>
<evidence type="ECO:0000256" key="7">
    <source>
        <dbReference type="PROSITE-ProRule" id="PRU00108"/>
    </source>
</evidence>
<proteinExistence type="inferred from homology"/>
<dbReference type="GO" id="GO:0005634">
    <property type="term" value="C:nucleus"/>
    <property type="evidence" value="ECO:0007669"/>
    <property type="project" value="UniProtKB-SubCell"/>
</dbReference>
<keyword evidence="3" id="KW-0217">Developmental protein</keyword>
<comment type="similarity">
    <text evidence="2">Belongs to the paired homeobox family. Bicoid subfamily.</text>
</comment>
<feature type="compositionally biased region" description="Low complexity" evidence="9">
    <location>
        <begin position="90"/>
        <end position="105"/>
    </location>
</feature>
<dbReference type="AlphaFoldDB" id="A0A085NKJ7"/>
<keyword evidence="4 7" id="KW-0238">DNA-binding</keyword>
<keyword evidence="13" id="KW-1185">Reference proteome</keyword>
<sequence>MDRLDASTAHYDRHIRPHWQEHKQQQPSVTTASSRIHQPDKFAPTSSAVVCRLPSLLQSIGHSSNAHLGQAVQKIQLYGRQEQSSDTFGSLQSSPLSTQLQPTPSVSTTAKGRAKKGERSTVKSPHGSAAAAAGDNKRVTPCAAKEEKEALQKQRRQRTHFTSQQLQELETVFARNRYPDMAAREEIALWTSLTEPRVRVWFKNRRAKWRKRERHLVAEVRSNMAVGHQFGTGMSMMQATGGAQLDATDVASHNLYACPTSTYTRWSNGGTVGCSGQPVRVCEPLPGRNVAWGWPSKAAPPPMLSSIIGATGGSSRIDSVSTMTNSAGLNFLPTGNACPYGMQAGTPYPQVMLNNPPREQGSIPLPKMKQYGQGYAVAAAAAAASMLTGAGNSYAPACQYGTSPNTILL</sequence>
<name>A0A085NKJ7_9BILA</name>
<dbReference type="GO" id="GO:0000981">
    <property type="term" value="F:DNA-binding transcription factor activity, RNA polymerase II-specific"/>
    <property type="evidence" value="ECO:0007669"/>
    <property type="project" value="InterPro"/>
</dbReference>
<evidence type="ECO:0000313" key="12">
    <source>
        <dbReference type="EMBL" id="KFD69993.1"/>
    </source>
</evidence>
<evidence type="ECO:0000259" key="10">
    <source>
        <dbReference type="PROSITE" id="PS50071"/>
    </source>
</evidence>
<keyword evidence="5 7" id="KW-0371">Homeobox</keyword>
<dbReference type="GO" id="GO:0000978">
    <property type="term" value="F:RNA polymerase II cis-regulatory region sequence-specific DNA binding"/>
    <property type="evidence" value="ECO:0007669"/>
    <property type="project" value="TreeGrafter"/>
</dbReference>
<gene>
    <name evidence="11" type="ORF">M513_06793</name>
    <name evidence="12" type="ORF">M514_06793</name>
</gene>
<evidence type="ECO:0000313" key="11">
    <source>
        <dbReference type="EMBL" id="KFD52412.1"/>
    </source>
</evidence>
<feature type="compositionally biased region" description="Polar residues" evidence="9">
    <location>
        <begin position="25"/>
        <end position="34"/>
    </location>
</feature>
<evidence type="ECO:0000256" key="2">
    <source>
        <dbReference type="ARBA" id="ARBA00006503"/>
    </source>
</evidence>
<dbReference type="FunFam" id="1.10.10.60:FF:000679">
    <property type="entry name" value="Homeobox protein aristaless"/>
    <property type="match status" value="1"/>
</dbReference>
<feature type="region of interest" description="Disordered" evidence="9">
    <location>
        <begin position="1"/>
        <end position="34"/>
    </location>
</feature>
<dbReference type="Gene3D" id="1.10.10.60">
    <property type="entry name" value="Homeodomain-like"/>
    <property type="match status" value="1"/>
</dbReference>
<dbReference type="EMBL" id="KL367491">
    <property type="protein sequence ID" value="KFD69993.1"/>
    <property type="molecule type" value="Genomic_DNA"/>
</dbReference>
<dbReference type="Proteomes" id="UP000030764">
    <property type="component" value="Unassembled WGS sequence"/>
</dbReference>
<dbReference type="EMBL" id="KL363228">
    <property type="protein sequence ID" value="KFD52412.1"/>
    <property type="molecule type" value="Genomic_DNA"/>
</dbReference>
<dbReference type="CDD" id="cd00086">
    <property type="entry name" value="homeodomain"/>
    <property type="match status" value="1"/>
</dbReference>
<dbReference type="PANTHER" id="PTHR45882:SF3">
    <property type="entry name" value="PITUITARY HOMEOBOX HOMOLOG PTX1"/>
    <property type="match status" value="1"/>
</dbReference>
<protein>
    <recommendedName>
        <fullName evidence="10">Homeobox domain-containing protein</fullName>
    </recommendedName>
</protein>
<dbReference type="PROSITE" id="PS00027">
    <property type="entry name" value="HOMEOBOX_1"/>
    <property type="match status" value="1"/>
</dbReference>
<feature type="compositionally biased region" description="Basic and acidic residues" evidence="9">
    <location>
        <begin position="1"/>
        <end position="24"/>
    </location>
</feature>
<dbReference type="InterPro" id="IPR017970">
    <property type="entry name" value="Homeobox_CS"/>
</dbReference>
<feature type="region of interest" description="Disordered" evidence="9">
    <location>
        <begin position="85"/>
        <end position="140"/>
    </location>
</feature>
<organism evidence="12">
    <name type="scientific">Trichuris suis</name>
    <name type="common">pig whipworm</name>
    <dbReference type="NCBI Taxonomy" id="68888"/>
    <lineage>
        <taxon>Eukaryota</taxon>
        <taxon>Metazoa</taxon>
        <taxon>Ecdysozoa</taxon>
        <taxon>Nematoda</taxon>
        <taxon>Enoplea</taxon>
        <taxon>Dorylaimia</taxon>
        <taxon>Trichinellida</taxon>
        <taxon>Trichuridae</taxon>
        <taxon>Trichuris</taxon>
    </lineage>
</organism>